<keyword evidence="1" id="KW-0472">Membrane</keyword>
<organism evidence="2">
    <name type="scientific">Arundo donax</name>
    <name type="common">Giant reed</name>
    <name type="synonym">Donax arundinaceus</name>
    <dbReference type="NCBI Taxonomy" id="35708"/>
    <lineage>
        <taxon>Eukaryota</taxon>
        <taxon>Viridiplantae</taxon>
        <taxon>Streptophyta</taxon>
        <taxon>Embryophyta</taxon>
        <taxon>Tracheophyta</taxon>
        <taxon>Spermatophyta</taxon>
        <taxon>Magnoliopsida</taxon>
        <taxon>Liliopsida</taxon>
        <taxon>Poales</taxon>
        <taxon>Poaceae</taxon>
        <taxon>PACMAD clade</taxon>
        <taxon>Arundinoideae</taxon>
        <taxon>Arundineae</taxon>
        <taxon>Arundo</taxon>
    </lineage>
</organism>
<accession>A0A0A8Z989</accession>
<protein>
    <submittedName>
        <fullName evidence="2">Uncharacterized protein</fullName>
    </submittedName>
</protein>
<name>A0A0A8Z989_ARUDO</name>
<sequence length="65" mass="7654">MSVPRHVYVTRGISSTSGFFMPSFQFTFMFSYSFHVIIICVNIVLFQYDFCLLLIVMRRKEIDSS</sequence>
<proteinExistence type="predicted"/>
<dbReference type="EMBL" id="GBRH01264605">
    <property type="protein sequence ID" value="JAD33290.1"/>
    <property type="molecule type" value="Transcribed_RNA"/>
</dbReference>
<keyword evidence="1" id="KW-1133">Transmembrane helix</keyword>
<reference evidence="2" key="2">
    <citation type="journal article" date="2015" name="Data Brief">
        <title>Shoot transcriptome of the giant reed, Arundo donax.</title>
        <authorList>
            <person name="Barrero R.A."/>
            <person name="Guerrero F.D."/>
            <person name="Moolhuijzen P."/>
            <person name="Goolsby J.A."/>
            <person name="Tidwell J."/>
            <person name="Bellgard S.E."/>
            <person name="Bellgard M.I."/>
        </authorList>
    </citation>
    <scope>NUCLEOTIDE SEQUENCE</scope>
    <source>
        <tissue evidence="2">Shoot tissue taken approximately 20 cm above the soil surface</tissue>
    </source>
</reference>
<evidence type="ECO:0000313" key="2">
    <source>
        <dbReference type="EMBL" id="JAD33290.1"/>
    </source>
</evidence>
<dbReference type="AlphaFoldDB" id="A0A0A8Z989"/>
<evidence type="ECO:0000256" key="1">
    <source>
        <dbReference type="SAM" id="Phobius"/>
    </source>
</evidence>
<feature type="transmembrane region" description="Helical" evidence="1">
    <location>
        <begin position="32"/>
        <end position="56"/>
    </location>
</feature>
<reference evidence="2" key="1">
    <citation type="submission" date="2014-09" db="EMBL/GenBank/DDBJ databases">
        <authorList>
            <person name="Magalhaes I.L.F."/>
            <person name="Oliveira U."/>
            <person name="Santos F.R."/>
            <person name="Vidigal T.H.D.A."/>
            <person name="Brescovit A.D."/>
            <person name="Santos A.J."/>
        </authorList>
    </citation>
    <scope>NUCLEOTIDE SEQUENCE</scope>
    <source>
        <tissue evidence="2">Shoot tissue taken approximately 20 cm above the soil surface</tissue>
    </source>
</reference>
<keyword evidence="1" id="KW-0812">Transmembrane</keyword>